<keyword evidence="3" id="KW-1185">Reference proteome</keyword>
<comment type="caution">
    <text evidence="2">The sequence shown here is derived from an EMBL/GenBank/DDBJ whole genome shotgun (WGS) entry which is preliminary data.</text>
</comment>
<organism evidence="2 3">
    <name type="scientific">Carboxylicivirga linearis</name>
    <dbReference type="NCBI Taxonomy" id="1628157"/>
    <lineage>
        <taxon>Bacteria</taxon>
        <taxon>Pseudomonadati</taxon>
        <taxon>Bacteroidota</taxon>
        <taxon>Bacteroidia</taxon>
        <taxon>Marinilabiliales</taxon>
        <taxon>Marinilabiliaceae</taxon>
        <taxon>Carboxylicivirga</taxon>
    </lineage>
</organism>
<dbReference type="Proteomes" id="UP000708576">
    <property type="component" value="Unassembled WGS sequence"/>
</dbReference>
<sequence length="207" mass="23912">MRNRFLYLILAFGLFTACINMNDPKQQAEYIKCYNSFDTSLVNLMPRKIPNNFLNMGYASLDFLDGRGFNKYAGMHIKTKIKDLNEYTELKNKYSSQAKSINKSTDSCLIIVSTYGQFEDGVQGSFHCNKPIPVPQYGICDANDSTNLWERLNDIEIIVLDYEFKDLLNRPDSKKRKDMPTELLTGYSKGITLNKNNLTIQKWVIVW</sequence>
<dbReference type="PROSITE" id="PS51257">
    <property type="entry name" value="PROKAR_LIPOPROTEIN"/>
    <property type="match status" value="1"/>
</dbReference>
<evidence type="ECO:0008006" key="4">
    <source>
        <dbReference type="Google" id="ProtNLM"/>
    </source>
</evidence>
<keyword evidence="1" id="KW-0732">Signal</keyword>
<gene>
    <name evidence="2" type="ORF">KEM10_17185</name>
</gene>
<proteinExistence type="predicted"/>
<name>A0ABS5JYV3_9BACT</name>
<evidence type="ECO:0000313" key="2">
    <source>
        <dbReference type="EMBL" id="MBS2100024.1"/>
    </source>
</evidence>
<evidence type="ECO:0000313" key="3">
    <source>
        <dbReference type="Proteomes" id="UP000708576"/>
    </source>
</evidence>
<reference evidence="2 3" key="1">
    <citation type="journal article" date="2015" name="Int. J. Syst. Evol. Microbiol.">
        <title>Carboxylicivirga linearis sp. nov., isolated from a sea cucumber culture pond.</title>
        <authorList>
            <person name="Wang F.Q."/>
            <person name="Zhou Y.X."/>
            <person name="Lin X.Z."/>
            <person name="Chen G.J."/>
            <person name="Du Z.J."/>
        </authorList>
    </citation>
    <scope>NUCLEOTIDE SEQUENCE [LARGE SCALE GENOMIC DNA]</scope>
    <source>
        <strain evidence="2 3">FB218</strain>
    </source>
</reference>
<protein>
    <recommendedName>
        <fullName evidence="4">Lipoprotein</fullName>
    </recommendedName>
</protein>
<evidence type="ECO:0000256" key="1">
    <source>
        <dbReference type="SAM" id="SignalP"/>
    </source>
</evidence>
<dbReference type="RefSeq" id="WP_212217265.1">
    <property type="nucleotide sequence ID" value="NZ_JAGUCO010000017.1"/>
</dbReference>
<feature type="signal peptide" evidence="1">
    <location>
        <begin position="1"/>
        <end position="22"/>
    </location>
</feature>
<accession>A0ABS5JYV3</accession>
<feature type="chain" id="PRO_5047015960" description="Lipoprotein" evidence="1">
    <location>
        <begin position="23"/>
        <end position="207"/>
    </location>
</feature>
<dbReference type="EMBL" id="JAGUCO010000017">
    <property type="protein sequence ID" value="MBS2100024.1"/>
    <property type="molecule type" value="Genomic_DNA"/>
</dbReference>